<dbReference type="EMBL" id="CADCVA010000397">
    <property type="protein sequence ID" value="CAA9445255.1"/>
    <property type="molecule type" value="Genomic_DNA"/>
</dbReference>
<protein>
    <submittedName>
        <fullName evidence="1">Uncharacterized protein</fullName>
    </submittedName>
</protein>
<sequence>KFRTPLGESGMDWRKFRMLSMRRTLYTTRRHAVRLTS</sequence>
<gene>
    <name evidence="1" type="ORF">AVDCRST_MAG82-3259</name>
</gene>
<feature type="non-terminal residue" evidence="1">
    <location>
        <position position="1"/>
    </location>
</feature>
<reference evidence="1" key="1">
    <citation type="submission" date="2020-02" db="EMBL/GenBank/DDBJ databases">
        <authorList>
            <person name="Meier V. D."/>
        </authorList>
    </citation>
    <scope>NUCLEOTIDE SEQUENCE</scope>
    <source>
        <strain evidence="1">AVDCRST_MAG82</strain>
    </source>
</reference>
<accession>A0A6J4QI76</accession>
<proteinExistence type="predicted"/>
<organism evidence="1">
    <name type="scientific">uncultured Rubrobacteraceae bacterium</name>
    <dbReference type="NCBI Taxonomy" id="349277"/>
    <lineage>
        <taxon>Bacteria</taxon>
        <taxon>Bacillati</taxon>
        <taxon>Actinomycetota</taxon>
        <taxon>Rubrobacteria</taxon>
        <taxon>Rubrobacterales</taxon>
        <taxon>Rubrobacteraceae</taxon>
        <taxon>environmental samples</taxon>
    </lineage>
</organism>
<feature type="non-terminal residue" evidence="1">
    <location>
        <position position="37"/>
    </location>
</feature>
<name>A0A6J4QI76_9ACTN</name>
<dbReference type="AlphaFoldDB" id="A0A6J4QI76"/>
<evidence type="ECO:0000313" key="1">
    <source>
        <dbReference type="EMBL" id="CAA9445255.1"/>
    </source>
</evidence>